<accession>A0A1L1WAG6</accession>
<dbReference type="EMBL" id="KJ513670">
    <property type="protein sequence ID" value="AHZ94739.1"/>
    <property type="molecule type" value="Genomic_DNA"/>
</dbReference>
<gene>
    <name evidence="1" type="primary">orf621</name>
</gene>
<geneLocation type="chloroplast" evidence="1"/>
<evidence type="ECO:0008006" key="2">
    <source>
        <dbReference type="Google" id="ProtNLM"/>
    </source>
</evidence>
<evidence type="ECO:0000313" key="1">
    <source>
        <dbReference type="EMBL" id="AHZ94739.1"/>
    </source>
</evidence>
<reference evidence="1" key="1">
    <citation type="submission" date="2014-03" db="EMBL/GenBank/DDBJ databases">
        <title>Molecular Investigation of Pacific North American Membranoptera.</title>
        <authorList>
            <person name="Hughey J.R."/>
            <person name="Hommersand M.H."/>
            <person name="Miller K.A."/>
            <person name="Fuller T."/>
            <person name="Lin S.-M."/>
        </authorList>
    </citation>
    <scope>NUCLEOTIDE SEQUENCE</scope>
</reference>
<sequence length="660" mass="80916">MLLIMNLIYKMENFYFKNKLKKIYFFKYSPHLLETLLINKINININNFKNKSLDQNLSIKFLKRIKRSGYFSNIEYIHLNNNKSEYFILHFKINPIIKKIYINNYKILQIPKSILIYIFKAQLGLPINFTDINKNINQIIHWYKSKGYQSIKVYYSYSKKNNILNINIFEGKILKIYCLCNKSIINIKQKYFIIYLNYLIKQELCLLPGAILNVNNLELNITKVKQKYLIDYLKYKITNNKNGIIITIKYNLLNYSKISICHNQTILKTLLNNLKVLSLYNLFTKSYRYVLRHFFYLYKHLYKYIIYSPNKYELYYFNLLNLQYNQILFNLSVNIITNKTIIICFFIIKKSNYSSIIYKENSFNQVLFYYTYFYHYLLSGYKSLLNEYFYYENYSYLIKNFTYHIKSYLKKIDRIVIVQYFIYKYYTYNKKIYLIYFYKEILRSATHYQLKNILQKKNNIIIRYEIKVKYNYINILKKYYLRTKQILNIYYSIHIHVNTKKLYQDNLFQYYSNNIEIKYHNLYQMPKIFNVCNRFKIITKFNLIIGSIKDQFNSTNYLIKKSIIYNLNNRLNTKLKLEYQIYLNKHNIFYIYSMYKSINNLHFIYLNNDIYIHHYNNIYKPISLGIGIQMNTPLRYIPNIKIEFQASIKEKYLISCYFQT</sequence>
<dbReference type="Gene3D" id="3.10.20.310">
    <property type="entry name" value="membrane protein fhac"/>
    <property type="match status" value="1"/>
</dbReference>
<proteinExistence type="predicted"/>
<organism evidence="1">
    <name type="scientific">Membranoptera weeksiae</name>
    <dbReference type="NCBI Taxonomy" id="158720"/>
    <lineage>
        <taxon>Eukaryota</taxon>
        <taxon>Rhodophyta</taxon>
        <taxon>Florideophyceae</taxon>
        <taxon>Rhodymeniophycidae</taxon>
        <taxon>Ceramiales</taxon>
        <taxon>Delesseriaceae</taxon>
        <taxon>Membranoptera</taxon>
    </lineage>
</organism>
<keyword evidence="1" id="KW-0934">Plastid</keyword>
<keyword evidence="1" id="KW-0150">Chloroplast</keyword>
<dbReference type="GeneID" id="30689883"/>
<protein>
    <recommendedName>
        <fullName evidence="2">POTRA domain-containing protein</fullName>
    </recommendedName>
</protein>
<name>A0A1L1WAG6_9FLOR</name>
<dbReference type="RefSeq" id="YP_009332725.1">
    <property type="nucleotide sequence ID" value="NC_032396.1"/>
</dbReference>
<dbReference type="AlphaFoldDB" id="A0A1L1WAG6"/>